<dbReference type="InterPro" id="IPR029068">
    <property type="entry name" value="Glyas_Bleomycin-R_OHBP_Dase"/>
</dbReference>
<dbReference type="PROSITE" id="PS51819">
    <property type="entry name" value="VOC"/>
    <property type="match status" value="1"/>
</dbReference>
<dbReference type="PANTHER" id="PTHR36437:SF2">
    <property type="entry name" value="GLYOXALASE_BLEOMYCIN RESISTANCE PROTEIN_DIOXYGENASE"/>
    <property type="match status" value="1"/>
</dbReference>
<dbReference type="SUPFAM" id="SSF54593">
    <property type="entry name" value="Glyoxalase/Bleomycin resistance protein/Dihydroxybiphenyl dioxygenase"/>
    <property type="match status" value="1"/>
</dbReference>
<dbReference type="EMBL" id="CP045871">
    <property type="protein sequence ID" value="QGG81007.1"/>
    <property type="molecule type" value="Genomic_DNA"/>
</dbReference>
<dbReference type="CDD" id="cd07263">
    <property type="entry name" value="VOC_like"/>
    <property type="match status" value="1"/>
</dbReference>
<evidence type="ECO:0000313" key="2">
    <source>
        <dbReference type="EMBL" id="QGG81007.1"/>
    </source>
</evidence>
<dbReference type="AlphaFoldDB" id="A0A5Q2QG93"/>
<evidence type="ECO:0000313" key="3">
    <source>
        <dbReference type="Proteomes" id="UP000388235"/>
    </source>
</evidence>
<reference evidence="2 3" key="1">
    <citation type="submission" date="2019-11" db="EMBL/GenBank/DDBJ databases">
        <authorList>
            <person name="Khan S.A."/>
            <person name="Jeon C.O."/>
            <person name="Chun B.H."/>
        </authorList>
    </citation>
    <scope>NUCLEOTIDE SEQUENCE [LARGE SCALE GENOMIC DNA]</scope>
    <source>
        <strain evidence="2 3">IMCC 1097</strain>
    </source>
</reference>
<accession>A0A5Q2QG93</accession>
<name>A0A5Q2QG93_9GAMM</name>
<dbReference type="KEGG" id="llp:GH975_10680"/>
<dbReference type="Proteomes" id="UP000388235">
    <property type="component" value="Chromosome"/>
</dbReference>
<dbReference type="PANTHER" id="PTHR36437">
    <property type="entry name" value="GLYOXALASE/BLEOMYCIN RESISTANCE PROTEIN/DIOXYGENASE"/>
    <property type="match status" value="1"/>
</dbReference>
<dbReference type="OrthoDB" id="9794917at2"/>
<keyword evidence="3" id="KW-1185">Reference proteome</keyword>
<protein>
    <submittedName>
        <fullName evidence="2">VOC family protein</fullName>
    </submittedName>
</protein>
<sequence>MQSLARIALVVSDYDEALDYYVGTLGFDATEDSEVSAEKRWVVVTPPGSECSLLLAKAKGADQKAAIGNQSGGRVFLFLHTDNFDGDYARYTEAGVDFIEDPRQEAYGKVVVFRDLYGNLWDLIGRS</sequence>
<dbReference type="Pfam" id="PF00903">
    <property type="entry name" value="Glyoxalase"/>
    <property type="match status" value="1"/>
</dbReference>
<gene>
    <name evidence="2" type="ORF">GH975_10680</name>
</gene>
<evidence type="ECO:0000259" key="1">
    <source>
        <dbReference type="PROSITE" id="PS51819"/>
    </source>
</evidence>
<dbReference type="Gene3D" id="3.10.180.10">
    <property type="entry name" value="2,3-Dihydroxybiphenyl 1,2-Dioxygenase, domain 1"/>
    <property type="match status" value="1"/>
</dbReference>
<dbReference type="RefSeq" id="WP_153714510.1">
    <property type="nucleotide sequence ID" value="NZ_CP045871.1"/>
</dbReference>
<proteinExistence type="predicted"/>
<dbReference type="InterPro" id="IPR004360">
    <property type="entry name" value="Glyas_Fos-R_dOase_dom"/>
</dbReference>
<feature type="domain" description="VOC" evidence="1">
    <location>
        <begin position="3"/>
        <end position="126"/>
    </location>
</feature>
<dbReference type="InterPro" id="IPR037523">
    <property type="entry name" value="VOC_core"/>
</dbReference>
<organism evidence="2 3">
    <name type="scientific">Litorivicinus lipolyticus</name>
    <dbReference type="NCBI Taxonomy" id="418701"/>
    <lineage>
        <taxon>Bacteria</taxon>
        <taxon>Pseudomonadati</taxon>
        <taxon>Pseudomonadota</taxon>
        <taxon>Gammaproteobacteria</taxon>
        <taxon>Oceanospirillales</taxon>
        <taxon>Litorivicinaceae</taxon>
        <taxon>Litorivicinus</taxon>
    </lineage>
</organism>